<reference evidence="2" key="1">
    <citation type="submission" date="2014-01" db="EMBL/GenBank/DDBJ databases">
        <authorList>
            <person name="Brown-Elliot B."/>
            <person name="Wallace R."/>
            <person name="Lenaerts A."/>
            <person name="Ordway D."/>
            <person name="DeGroote M.A."/>
            <person name="Parker T."/>
            <person name="Sizemore C."/>
            <person name="Tallon L.J."/>
            <person name="Sadzewicz L.K."/>
            <person name="Sengamalay N."/>
            <person name="Fraser C.M."/>
            <person name="Hine E."/>
            <person name="Shefchek K.A."/>
            <person name="Das S.P."/>
            <person name="Tettelin H."/>
        </authorList>
    </citation>
    <scope>NUCLEOTIDE SEQUENCE [LARGE SCALE GENOMIC DNA]</scope>
    <source>
        <strain evidence="2">4042</strain>
    </source>
</reference>
<dbReference type="EMBL" id="JAOB01000090">
    <property type="protein sequence ID" value="EUA09017.1"/>
    <property type="molecule type" value="Genomic_DNA"/>
</dbReference>
<accession>X7YP68</accession>
<comment type="caution">
    <text evidence="2">The sequence shown here is derived from an EMBL/GenBank/DDBJ whole genome shotgun (WGS) entry which is preliminary data.</text>
</comment>
<dbReference type="AlphaFoldDB" id="X7YP68"/>
<proteinExistence type="predicted"/>
<organism evidence="2">
    <name type="scientific">Mycobacterium xenopi 4042</name>
    <dbReference type="NCBI Taxonomy" id="1299334"/>
    <lineage>
        <taxon>Bacteria</taxon>
        <taxon>Bacillati</taxon>
        <taxon>Actinomycetota</taxon>
        <taxon>Actinomycetes</taxon>
        <taxon>Mycobacteriales</taxon>
        <taxon>Mycobacteriaceae</taxon>
        <taxon>Mycobacterium</taxon>
    </lineage>
</organism>
<keyword evidence="1" id="KW-1133">Transmembrane helix</keyword>
<keyword evidence="1" id="KW-0472">Membrane</keyword>
<name>X7YP68_MYCXE</name>
<evidence type="ECO:0000256" key="1">
    <source>
        <dbReference type="SAM" id="Phobius"/>
    </source>
</evidence>
<sequence length="84" mass="8392">MGRGSAPHLTPYFAYAAAALIAAAHIGVGLLLKVKSTGVVFRTADQVAIAVLGLVIAAGCCCSRGRGCASAPRGCRCAICWATG</sequence>
<dbReference type="PATRIC" id="fig|1299334.3.peg.9563"/>
<evidence type="ECO:0000313" key="2">
    <source>
        <dbReference type="EMBL" id="EUA09017.1"/>
    </source>
</evidence>
<feature type="transmembrane region" description="Helical" evidence="1">
    <location>
        <begin position="12"/>
        <end position="32"/>
    </location>
</feature>
<gene>
    <name evidence="2" type="ORF">I553_10074</name>
</gene>
<keyword evidence="1" id="KW-0812">Transmembrane</keyword>
<protein>
    <submittedName>
        <fullName evidence="2">Uncharacterized protein</fullName>
    </submittedName>
</protein>